<evidence type="ECO:0000259" key="1">
    <source>
        <dbReference type="Pfam" id="PF19328"/>
    </source>
</evidence>
<accession>A0A932MPB8</accession>
<dbReference type="AlphaFoldDB" id="A0A932MPB8"/>
<evidence type="ECO:0000313" key="3">
    <source>
        <dbReference type="Proteomes" id="UP000782312"/>
    </source>
</evidence>
<comment type="caution">
    <text evidence="2">The sequence shown here is derived from an EMBL/GenBank/DDBJ whole genome shotgun (WGS) entry which is preliminary data.</text>
</comment>
<dbReference type="Proteomes" id="UP000782312">
    <property type="component" value="Unassembled WGS sequence"/>
</dbReference>
<name>A0A932MPB8_UNCTE</name>
<organism evidence="2 3">
    <name type="scientific">Tectimicrobiota bacterium</name>
    <dbReference type="NCBI Taxonomy" id="2528274"/>
    <lineage>
        <taxon>Bacteria</taxon>
        <taxon>Pseudomonadati</taxon>
        <taxon>Nitrospinota/Tectimicrobiota group</taxon>
        <taxon>Candidatus Tectimicrobiota</taxon>
    </lineage>
</organism>
<sequence length="332" mass="35430">MERIRVCQIGLGAIGLACAAEARRRPGLELLGGVDIDPGLEGKDLGLLAEGTRWSLPVRRDLESALREWRPRAALLTTVSQVERLAPVLETLIRAGVNVVSSSEELLVPRHRAPEASAALDALARSAGVTVMAAGVNPGFTMDLFPLFLSSMSRRVEKVEVRRCLDAAARRESLQRKVGAGLSLDAFHAGQREGWIGHKGLMESLVLICEGLGWRPDRSEETMEPMIASRGLRTDFLEVAPGQVAGVHHTARAWRGERLLVELDLKMYVGAKNSYDNVRILGEPPLDVTVQGGIAGDAATVAGLLNAVPLAVSASPGLLSPLASPLPRGFGA</sequence>
<proteinExistence type="predicted"/>
<dbReference type="InterPro" id="IPR045760">
    <property type="entry name" value="DAP_DH_C"/>
</dbReference>
<dbReference type="Gene3D" id="3.40.50.720">
    <property type="entry name" value="NAD(P)-binding Rossmann-like Domain"/>
    <property type="match status" value="1"/>
</dbReference>
<dbReference type="InterPro" id="IPR036291">
    <property type="entry name" value="NAD(P)-bd_dom_sf"/>
</dbReference>
<dbReference type="PROSITE" id="PS51257">
    <property type="entry name" value="PROKAR_LIPOPROTEIN"/>
    <property type="match status" value="1"/>
</dbReference>
<dbReference type="CDD" id="cd24146">
    <property type="entry name" value="nat-AmDH_N_like"/>
    <property type="match status" value="1"/>
</dbReference>
<gene>
    <name evidence="2" type="ORF">HYZ11_05285</name>
</gene>
<reference evidence="2" key="1">
    <citation type="submission" date="2020-07" db="EMBL/GenBank/DDBJ databases">
        <title>Huge and variable diversity of episymbiotic CPR bacteria and DPANN archaea in groundwater ecosystems.</title>
        <authorList>
            <person name="He C.Y."/>
            <person name="Keren R."/>
            <person name="Whittaker M."/>
            <person name="Farag I.F."/>
            <person name="Doudna J."/>
            <person name="Cate J.H.D."/>
            <person name="Banfield J.F."/>
        </authorList>
    </citation>
    <scope>NUCLEOTIDE SEQUENCE</scope>
    <source>
        <strain evidence="2">NC_groundwater_763_Ag_S-0.2um_68_21</strain>
    </source>
</reference>
<feature type="domain" description="2,4-diaminopentanoate dehydrogenase C-terminal" evidence="1">
    <location>
        <begin position="140"/>
        <end position="328"/>
    </location>
</feature>
<dbReference type="SUPFAM" id="SSF51735">
    <property type="entry name" value="NAD(P)-binding Rossmann-fold domains"/>
    <property type="match status" value="1"/>
</dbReference>
<dbReference type="EMBL" id="JACPUR010000013">
    <property type="protein sequence ID" value="MBI3127001.1"/>
    <property type="molecule type" value="Genomic_DNA"/>
</dbReference>
<protein>
    <submittedName>
        <fullName evidence="2">Dihydrodipicolinate reductase</fullName>
    </submittedName>
</protein>
<evidence type="ECO:0000313" key="2">
    <source>
        <dbReference type="EMBL" id="MBI3127001.1"/>
    </source>
</evidence>
<dbReference type="Pfam" id="PF19328">
    <property type="entry name" value="DAP_DH_C"/>
    <property type="match status" value="1"/>
</dbReference>